<keyword evidence="3" id="KW-0732">Signal</keyword>
<dbReference type="PROSITE" id="PS00523">
    <property type="entry name" value="SULFATASE_1"/>
    <property type="match status" value="1"/>
</dbReference>
<dbReference type="Gene3D" id="3.40.720.10">
    <property type="entry name" value="Alkaline Phosphatase, subunit A"/>
    <property type="match status" value="1"/>
</dbReference>
<gene>
    <name evidence="5" type="ORF">D1614_02755</name>
</gene>
<evidence type="ECO:0000256" key="3">
    <source>
        <dbReference type="SAM" id="SignalP"/>
    </source>
</evidence>
<feature type="domain" description="Sulfatase N-terminal" evidence="4">
    <location>
        <begin position="37"/>
        <end position="410"/>
    </location>
</feature>
<dbReference type="SUPFAM" id="SSF53649">
    <property type="entry name" value="Alkaline phosphatase-like"/>
    <property type="match status" value="1"/>
</dbReference>
<accession>A0A399T4X0</accession>
<dbReference type="PANTHER" id="PTHR43751">
    <property type="entry name" value="SULFATASE"/>
    <property type="match status" value="1"/>
</dbReference>
<dbReference type="RefSeq" id="WP_119436326.1">
    <property type="nucleotide sequence ID" value="NZ_QWGR01000001.1"/>
</dbReference>
<comment type="similarity">
    <text evidence="1">Belongs to the sulfatase family.</text>
</comment>
<dbReference type="InterPro" id="IPR052701">
    <property type="entry name" value="GAG_Ulvan_Degrading_Sulfatases"/>
</dbReference>
<dbReference type="EMBL" id="QWGR01000001">
    <property type="protein sequence ID" value="RIJ50858.1"/>
    <property type="molecule type" value="Genomic_DNA"/>
</dbReference>
<dbReference type="InterPro" id="IPR000917">
    <property type="entry name" value="Sulfatase_N"/>
</dbReference>
<sequence>MKLFAKGSSVLAISCLVLLLSACSNQDKKVENKANKPNIIYILADDLGYGDVGCNGQKLIETPNIDKLAAEGMRFTQHYAGAPVCAPSRCVLLTGQHTGHSQIRGNDEWKERGDVWNYLAQLADSTLEGQRPLEEGTETLASLMKKAGYSTGMIGKWGLGAPNTTSTPTQKGFDFFVGYNCQRQAHTFYPVHLYKNDKRLYLGNDTVAPNTKLDPEADPYNLASYSKYTLQHYAPDVMFSEMMGFMDEHKDDPFFFYWATTIPHAPLQAPQRWIDYYVKKFGDEEPYLGDKGYFPQRYPHAAYAAMISYLDENIGKLVQKLKDMGVYDNTLIIFTSDNGPTYNGGTDSPWFDSGGPFKSEYGWGKGFVHEGGFRVPMIASWPDKIKPGKVSDHISAFWDVMPTFCDIAGIASPSNADGMSFLPTLLGAEQPEHPYLYWEYPEYGGQQAVRIGNWKGIRKDIIKTGNLKLELYDLSNDIQELNDVASEHPDIIKQMEDIMQKEHKMAKSGRFRMKALGDDVEVEE</sequence>
<protein>
    <submittedName>
        <fullName evidence="5">N-acetylgalactosamine-6-sulfatase</fullName>
    </submittedName>
</protein>
<evidence type="ECO:0000259" key="4">
    <source>
        <dbReference type="Pfam" id="PF00884"/>
    </source>
</evidence>
<dbReference type="AlphaFoldDB" id="A0A399T4X0"/>
<feature type="signal peptide" evidence="3">
    <location>
        <begin position="1"/>
        <end position="22"/>
    </location>
</feature>
<dbReference type="InterPro" id="IPR024607">
    <property type="entry name" value="Sulfatase_CS"/>
</dbReference>
<keyword evidence="2" id="KW-0378">Hydrolase</keyword>
<organism evidence="5 6">
    <name type="scientific">Maribellus luteus</name>
    <dbReference type="NCBI Taxonomy" id="2305463"/>
    <lineage>
        <taxon>Bacteria</taxon>
        <taxon>Pseudomonadati</taxon>
        <taxon>Bacteroidota</taxon>
        <taxon>Bacteroidia</taxon>
        <taxon>Marinilabiliales</taxon>
        <taxon>Prolixibacteraceae</taxon>
        <taxon>Maribellus</taxon>
    </lineage>
</organism>
<name>A0A399T4X0_9BACT</name>
<evidence type="ECO:0000256" key="1">
    <source>
        <dbReference type="ARBA" id="ARBA00008779"/>
    </source>
</evidence>
<dbReference type="Pfam" id="PF00884">
    <property type="entry name" value="Sulfatase"/>
    <property type="match status" value="1"/>
</dbReference>
<evidence type="ECO:0000313" key="6">
    <source>
        <dbReference type="Proteomes" id="UP000265926"/>
    </source>
</evidence>
<feature type="chain" id="PRO_5017407152" evidence="3">
    <location>
        <begin position="23"/>
        <end position="524"/>
    </location>
</feature>
<evidence type="ECO:0000313" key="5">
    <source>
        <dbReference type="EMBL" id="RIJ50858.1"/>
    </source>
</evidence>
<dbReference type="Gene3D" id="3.30.1120.10">
    <property type="match status" value="1"/>
</dbReference>
<proteinExistence type="inferred from homology"/>
<dbReference type="PROSITE" id="PS51257">
    <property type="entry name" value="PROKAR_LIPOPROTEIN"/>
    <property type="match status" value="1"/>
</dbReference>
<keyword evidence="6" id="KW-1185">Reference proteome</keyword>
<dbReference type="PANTHER" id="PTHR43751:SF3">
    <property type="entry name" value="SULFATASE N-TERMINAL DOMAIN-CONTAINING PROTEIN"/>
    <property type="match status" value="1"/>
</dbReference>
<reference evidence="5 6" key="1">
    <citation type="submission" date="2018-08" db="EMBL/GenBank/DDBJ databases">
        <title>Pallidiluteibacterium maritimus gen. nov., sp. nov., isolated from coastal sediment.</title>
        <authorList>
            <person name="Zhou L.Y."/>
        </authorList>
    </citation>
    <scope>NUCLEOTIDE SEQUENCE [LARGE SCALE GENOMIC DNA]</scope>
    <source>
        <strain evidence="5 6">XSD2</strain>
    </source>
</reference>
<dbReference type="InterPro" id="IPR017850">
    <property type="entry name" value="Alkaline_phosphatase_core_sf"/>
</dbReference>
<dbReference type="Proteomes" id="UP000265926">
    <property type="component" value="Unassembled WGS sequence"/>
</dbReference>
<dbReference type="GO" id="GO:0016787">
    <property type="term" value="F:hydrolase activity"/>
    <property type="evidence" value="ECO:0007669"/>
    <property type="project" value="UniProtKB-KW"/>
</dbReference>
<comment type="caution">
    <text evidence="5">The sequence shown here is derived from an EMBL/GenBank/DDBJ whole genome shotgun (WGS) entry which is preliminary data.</text>
</comment>
<dbReference type="OrthoDB" id="9765065at2"/>
<dbReference type="CDD" id="cd16145">
    <property type="entry name" value="ARS_like"/>
    <property type="match status" value="1"/>
</dbReference>
<evidence type="ECO:0000256" key="2">
    <source>
        <dbReference type="ARBA" id="ARBA00022801"/>
    </source>
</evidence>